<name>A0A1H3Z750_9GAMM</name>
<evidence type="ECO:0000313" key="8">
    <source>
        <dbReference type="EMBL" id="SEA19505.1"/>
    </source>
</evidence>
<sequence>MRRYRSVFRLCLLLSLSLWLSPVVLAQDAPQREPLAAQASNLLSYIAVDYGDSVKNGEIQDNSLYQQQRRYLARALELVRQLPDKPGRAALEKSVLELDVAIAEKRDGEQIRRRANAAADRLAALYQLQRSPAEMLPSAAFARPLYRERCAGCHGADGQGGGDTPDLRDPQRMASFSLYDLYNTLDPLADEVHGARIDGDLSSRQRWALAVTVANFAVAGDAPPPADLAQRYPALIGLPAMATTRPVELPADAAEALLWSRGHPERVRALEHPLARADGLLQLAETAYRAGDSASAYHKLMLAFRQGYAPVREQLSERDAPLAAQLSEYWQALRSAILGDAPNAEVIAAFQRLRGALSQARAGLEPPAATQHYYLWAAFLFAAAVALGLLLWFGLRRRKLSRL</sequence>
<evidence type="ECO:0000256" key="2">
    <source>
        <dbReference type="ARBA" id="ARBA00022723"/>
    </source>
</evidence>
<evidence type="ECO:0000256" key="3">
    <source>
        <dbReference type="ARBA" id="ARBA00023004"/>
    </source>
</evidence>
<dbReference type="RefSeq" id="WP_091388207.1">
    <property type="nucleotide sequence ID" value="NZ_FNQO01000002.1"/>
</dbReference>
<accession>A0A1H3Z750</accession>
<reference evidence="9" key="1">
    <citation type="submission" date="2016-10" db="EMBL/GenBank/DDBJ databases">
        <authorList>
            <person name="Varghese N."/>
            <person name="Submissions S."/>
        </authorList>
    </citation>
    <scope>NUCLEOTIDE SEQUENCE [LARGE SCALE GENOMIC DNA]</scope>
    <source>
        <strain evidence="9">CGMCC 1.10657</strain>
    </source>
</reference>
<feature type="chain" id="PRO_5011507718" evidence="6">
    <location>
        <begin position="27"/>
        <end position="403"/>
    </location>
</feature>
<dbReference type="STRING" id="658218.SAMN05216562_2234"/>
<feature type="transmembrane region" description="Helical" evidence="5">
    <location>
        <begin position="373"/>
        <end position="395"/>
    </location>
</feature>
<dbReference type="Proteomes" id="UP000198658">
    <property type="component" value="Unassembled WGS sequence"/>
</dbReference>
<keyword evidence="9" id="KW-1185">Reference proteome</keyword>
<proteinExistence type="predicted"/>
<keyword evidence="5" id="KW-1133">Transmembrane helix</keyword>
<dbReference type="InterPro" id="IPR036909">
    <property type="entry name" value="Cyt_c-like_dom_sf"/>
</dbReference>
<dbReference type="InterPro" id="IPR009056">
    <property type="entry name" value="Cyt_c-like_dom"/>
</dbReference>
<dbReference type="AlphaFoldDB" id="A0A1H3Z750"/>
<keyword evidence="6" id="KW-0732">Signal</keyword>
<dbReference type="PROSITE" id="PS51007">
    <property type="entry name" value="CYTC"/>
    <property type="match status" value="1"/>
</dbReference>
<feature type="signal peptide" evidence="6">
    <location>
        <begin position="1"/>
        <end position="26"/>
    </location>
</feature>
<dbReference type="GO" id="GO:0046872">
    <property type="term" value="F:metal ion binding"/>
    <property type="evidence" value="ECO:0007669"/>
    <property type="project" value="UniProtKB-KW"/>
</dbReference>
<evidence type="ECO:0000256" key="4">
    <source>
        <dbReference type="PROSITE-ProRule" id="PRU00433"/>
    </source>
</evidence>
<keyword evidence="1 4" id="KW-0349">Heme</keyword>
<protein>
    <submittedName>
        <fullName evidence="8">High-affinity iron transporter</fullName>
    </submittedName>
</protein>
<keyword evidence="5" id="KW-0472">Membrane</keyword>
<feature type="domain" description="Cytochrome c" evidence="7">
    <location>
        <begin position="137"/>
        <end position="236"/>
    </location>
</feature>
<dbReference type="Pfam" id="PF00034">
    <property type="entry name" value="Cytochrom_C"/>
    <property type="match status" value="1"/>
</dbReference>
<dbReference type="OrthoDB" id="8215804at2"/>
<keyword evidence="2 4" id="KW-0479">Metal-binding</keyword>
<gene>
    <name evidence="8" type="ORF">SAMN05216562_2234</name>
</gene>
<dbReference type="GO" id="GO:0020037">
    <property type="term" value="F:heme binding"/>
    <property type="evidence" value="ECO:0007669"/>
    <property type="project" value="InterPro"/>
</dbReference>
<evidence type="ECO:0000256" key="1">
    <source>
        <dbReference type="ARBA" id="ARBA00022617"/>
    </source>
</evidence>
<evidence type="ECO:0000256" key="5">
    <source>
        <dbReference type="SAM" id="Phobius"/>
    </source>
</evidence>
<dbReference type="GO" id="GO:0009055">
    <property type="term" value="F:electron transfer activity"/>
    <property type="evidence" value="ECO:0007669"/>
    <property type="project" value="InterPro"/>
</dbReference>
<keyword evidence="3 4" id="KW-0408">Iron</keyword>
<dbReference type="Gene3D" id="1.10.760.10">
    <property type="entry name" value="Cytochrome c-like domain"/>
    <property type="match status" value="1"/>
</dbReference>
<evidence type="ECO:0000313" key="9">
    <source>
        <dbReference type="Proteomes" id="UP000198658"/>
    </source>
</evidence>
<evidence type="ECO:0000256" key="6">
    <source>
        <dbReference type="SAM" id="SignalP"/>
    </source>
</evidence>
<organism evidence="8 9">
    <name type="scientific">Microbulbifer marinus</name>
    <dbReference type="NCBI Taxonomy" id="658218"/>
    <lineage>
        <taxon>Bacteria</taxon>
        <taxon>Pseudomonadati</taxon>
        <taxon>Pseudomonadota</taxon>
        <taxon>Gammaproteobacteria</taxon>
        <taxon>Cellvibrionales</taxon>
        <taxon>Microbulbiferaceae</taxon>
        <taxon>Microbulbifer</taxon>
    </lineage>
</organism>
<dbReference type="SUPFAM" id="SSF46626">
    <property type="entry name" value="Cytochrome c"/>
    <property type="match status" value="1"/>
</dbReference>
<evidence type="ECO:0000259" key="7">
    <source>
        <dbReference type="PROSITE" id="PS51007"/>
    </source>
</evidence>
<dbReference type="EMBL" id="FNQO01000002">
    <property type="protein sequence ID" value="SEA19505.1"/>
    <property type="molecule type" value="Genomic_DNA"/>
</dbReference>
<keyword evidence="5" id="KW-0812">Transmembrane</keyword>